<reference evidence="2" key="1">
    <citation type="submission" date="2017-07" db="EMBL/GenBank/DDBJ databases">
        <title>Taro Niue Genome Assembly and Annotation.</title>
        <authorList>
            <person name="Atibalentja N."/>
            <person name="Keating K."/>
            <person name="Fields C.J."/>
        </authorList>
    </citation>
    <scope>NUCLEOTIDE SEQUENCE</scope>
    <source>
        <strain evidence="2">Niue_2</strain>
        <tissue evidence="2">Leaf</tissue>
    </source>
</reference>
<gene>
    <name evidence="2" type="ORF">Taro_027560</name>
</gene>
<dbReference type="PANTHER" id="PTHR46033:SF8">
    <property type="entry name" value="PROTEIN MAINTENANCE OF MERISTEMS-LIKE"/>
    <property type="match status" value="1"/>
</dbReference>
<dbReference type="Proteomes" id="UP000652761">
    <property type="component" value="Unassembled WGS sequence"/>
</dbReference>
<sequence>MLNDDADSTGFYSTNERDVRYESYDYTLPTNYNPWSIGYGGGSSEYPFMPITDPSHTFHSASSSGHHVTEEHVIEVDEEDEIDSQDDVDDNENMNEGDDEPLFDIARSHLITIVVIVANQDIIEVHVQGYNPLITIKMDQLPGPIDHSVLYAQKGYRSQLVYICRETEVLKCWEHHRSLGRWPVDPRIVEHVHRSGLFHLTQVQWIRLDWALITALAERWSSETQTFHLRHGEMSITL</sequence>
<dbReference type="GO" id="GO:0010073">
    <property type="term" value="P:meristem maintenance"/>
    <property type="evidence" value="ECO:0007669"/>
    <property type="project" value="InterPro"/>
</dbReference>
<keyword evidence="3" id="KW-1185">Reference proteome</keyword>
<feature type="domain" description="Aminotransferase-like plant mobile" evidence="1">
    <location>
        <begin position="196"/>
        <end position="238"/>
    </location>
</feature>
<organism evidence="2 3">
    <name type="scientific">Colocasia esculenta</name>
    <name type="common">Wild taro</name>
    <name type="synonym">Arum esculentum</name>
    <dbReference type="NCBI Taxonomy" id="4460"/>
    <lineage>
        <taxon>Eukaryota</taxon>
        <taxon>Viridiplantae</taxon>
        <taxon>Streptophyta</taxon>
        <taxon>Embryophyta</taxon>
        <taxon>Tracheophyta</taxon>
        <taxon>Spermatophyta</taxon>
        <taxon>Magnoliopsida</taxon>
        <taxon>Liliopsida</taxon>
        <taxon>Araceae</taxon>
        <taxon>Aroideae</taxon>
        <taxon>Colocasieae</taxon>
        <taxon>Colocasia</taxon>
    </lineage>
</organism>
<evidence type="ECO:0000313" key="2">
    <source>
        <dbReference type="EMBL" id="MQL94898.1"/>
    </source>
</evidence>
<dbReference type="Pfam" id="PF10536">
    <property type="entry name" value="PMD"/>
    <property type="match status" value="1"/>
</dbReference>
<evidence type="ECO:0000313" key="3">
    <source>
        <dbReference type="Proteomes" id="UP000652761"/>
    </source>
</evidence>
<proteinExistence type="predicted"/>
<dbReference type="InterPro" id="IPR044824">
    <property type="entry name" value="MAIN-like"/>
</dbReference>
<accession>A0A843VEV5</accession>
<dbReference type="EMBL" id="NMUH01001727">
    <property type="protein sequence ID" value="MQL94898.1"/>
    <property type="molecule type" value="Genomic_DNA"/>
</dbReference>
<name>A0A843VEV5_COLES</name>
<dbReference type="OrthoDB" id="693110at2759"/>
<dbReference type="AlphaFoldDB" id="A0A843VEV5"/>
<dbReference type="PANTHER" id="PTHR46033">
    <property type="entry name" value="PROTEIN MAIN-LIKE 2"/>
    <property type="match status" value="1"/>
</dbReference>
<comment type="caution">
    <text evidence="2">The sequence shown here is derived from an EMBL/GenBank/DDBJ whole genome shotgun (WGS) entry which is preliminary data.</text>
</comment>
<evidence type="ECO:0000259" key="1">
    <source>
        <dbReference type="Pfam" id="PF10536"/>
    </source>
</evidence>
<protein>
    <recommendedName>
        <fullName evidence="1">Aminotransferase-like plant mobile domain-containing protein</fullName>
    </recommendedName>
</protein>
<dbReference type="InterPro" id="IPR019557">
    <property type="entry name" value="AminoTfrase-like_pln_mobile"/>
</dbReference>